<keyword evidence="8" id="KW-0445">Lipid transport</keyword>
<evidence type="ECO:0000256" key="1">
    <source>
        <dbReference type="ARBA" id="ARBA00004511"/>
    </source>
</evidence>
<sequence>MAQGPTEFHYDVLPSLPEEDEGCPQPLLGSESLEWDAIPNLDDFFSRVYKYYEEKGFAVILVSRILNLLALAFTIAFSAFLLLSVKWGALHSECILRDTCDISEVAFERHPLKDGFTLWNTLRVMYLAIFAAYWLYNLVHMIVDVREAAVVKHFTQHRLGLSPRQLRTVTWPEVARRIVDVQKQTRLHITRDLTEKDVVSRIMRKENYLIGMLNKGVLALNVSMPGLGKRFMLTKTLEWNLHWCILDAMLDHNFRIKEEFKHDVTRLQRRFRRVAIVNLLLAPFLLVFLLIYFFMRNAEKFYHQPSSAGARRWSALAAWRLREFNELPHYLNHRLLASQKAAEKYIGQFPMPVLSHVAKFVAFLTGSFAALLLFVALIDDDLLERHLFGRNLVWWAATLGIVLAISRGFIAEQGLAFEPELALLEVVAHTHWLPRHWRGRGHTREVQEQFQQLFQFKALLFLEEMASIVMTPFVLYFALPQCAPAILAFVRDFTVHAPGVGDICSMAAFDFERHGNAKYGSPSQAPKASRSRQGKMEKSLLSFAATYPTWEPDAAAKQMLMALGQAPPLRGAPANSADMASMQSAVAASLFPGAPRNPAYHSISPYSAAAASSMHRLATRTCPGMAPMHASIFGSTDFVTASQSMAASRAGADPEERVTTGQLLLQSYYEDQDRAMRLGGLHHSSLSGDAKAMPASFPGRRDPRAALHLQDGHFYAPLQADAQSAQSGWSVGSAGALLGRRGRSSSGKEQSPSSELAVLKQTEQRPSGGSAEQQGIEAARHASPRGASEPGAAAHVETALSSHSMPRGSRHSSHTSSRSGPGSLPRDHFSYSASSSGQMNLLPVADGSQRISPGPSSLHSTSDVPGGHSMPSAQGPSGVSQQGSSGHSHAHRLSGQHPGLQSEGSSGAMHQHPLQGHWTPGAAFGEDMHRFATERSYSPSCSDRSAPSAHDTDDAPFAGEDSHMLPGWGHAPHGSALDDSMTMQGSELLPEHFSQSQQLSGLQGSSGHSRDTAGPADEPLQGSSMAWFPQQEVSDGHQDGLYPLQAGPHPDAAPHILNNDEPGVQPGDWPRVLSGGVELDEAGGERGPLPSATSHELHVLPNVHTGSQAAGVSVQMPDFSDSGGWYEDEHTDED</sequence>
<evidence type="ECO:0000313" key="13">
    <source>
        <dbReference type="Proteomes" id="UP001314263"/>
    </source>
</evidence>
<organism evidence="12 13">
    <name type="scientific">Coccomyxa viridis</name>
    <dbReference type="NCBI Taxonomy" id="1274662"/>
    <lineage>
        <taxon>Eukaryota</taxon>
        <taxon>Viridiplantae</taxon>
        <taxon>Chlorophyta</taxon>
        <taxon>core chlorophytes</taxon>
        <taxon>Trebouxiophyceae</taxon>
        <taxon>Trebouxiophyceae incertae sedis</taxon>
        <taxon>Coccomyxaceae</taxon>
        <taxon>Coccomyxa</taxon>
    </lineage>
</organism>
<name>A0AAV1I5K1_9CHLO</name>
<evidence type="ECO:0000256" key="4">
    <source>
        <dbReference type="ARBA" id="ARBA00022448"/>
    </source>
</evidence>
<gene>
    <name evidence="12" type="ORF">CVIRNUC_005864</name>
</gene>
<dbReference type="GO" id="GO:0034497">
    <property type="term" value="P:protein localization to phagophore assembly site"/>
    <property type="evidence" value="ECO:0007669"/>
    <property type="project" value="TreeGrafter"/>
</dbReference>
<feature type="transmembrane region" description="Helical" evidence="11">
    <location>
        <begin position="275"/>
        <end position="295"/>
    </location>
</feature>
<comment type="subcellular location">
    <subcellularLocation>
        <location evidence="1">Preautophagosomal structure membrane</location>
        <topology evidence="1">Multi-pass membrane protein</topology>
    </subcellularLocation>
</comment>
<evidence type="ECO:0000256" key="9">
    <source>
        <dbReference type="ARBA" id="ARBA00023136"/>
    </source>
</evidence>
<feature type="compositionally biased region" description="Polar residues" evidence="10">
    <location>
        <begin position="935"/>
        <end position="945"/>
    </location>
</feature>
<dbReference type="GO" id="GO:0006869">
    <property type="term" value="P:lipid transport"/>
    <property type="evidence" value="ECO:0007669"/>
    <property type="project" value="UniProtKB-KW"/>
</dbReference>
<feature type="compositionally biased region" description="Low complexity" evidence="10">
    <location>
        <begin position="814"/>
        <end position="823"/>
    </location>
</feature>
<evidence type="ECO:0000256" key="2">
    <source>
        <dbReference type="ARBA" id="ARBA00006185"/>
    </source>
</evidence>
<evidence type="ECO:0000256" key="6">
    <source>
        <dbReference type="ARBA" id="ARBA00022989"/>
    </source>
</evidence>
<reference evidence="12 13" key="1">
    <citation type="submission" date="2023-10" db="EMBL/GenBank/DDBJ databases">
        <authorList>
            <person name="Maclean D."/>
            <person name="Macfadyen A."/>
        </authorList>
    </citation>
    <scope>NUCLEOTIDE SEQUENCE [LARGE SCALE GENOMIC DNA]</scope>
</reference>
<feature type="compositionally biased region" description="Polar residues" evidence="10">
    <location>
        <begin position="764"/>
        <end position="773"/>
    </location>
</feature>
<evidence type="ECO:0000256" key="8">
    <source>
        <dbReference type="ARBA" id="ARBA00023055"/>
    </source>
</evidence>
<feature type="region of interest" description="Disordered" evidence="10">
    <location>
        <begin position="935"/>
        <end position="981"/>
    </location>
</feature>
<evidence type="ECO:0000256" key="3">
    <source>
        <dbReference type="ARBA" id="ARBA00018074"/>
    </source>
</evidence>
<accession>A0AAV1I5K1</accession>
<dbReference type="GO" id="GO:0005776">
    <property type="term" value="C:autophagosome"/>
    <property type="evidence" value="ECO:0007669"/>
    <property type="project" value="TreeGrafter"/>
</dbReference>
<dbReference type="EMBL" id="CAUYUE010000007">
    <property type="protein sequence ID" value="CAK0782669.1"/>
    <property type="molecule type" value="Genomic_DNA"/>
</dbReference>
<dbReference type="GO" id="GO:0061709">
    <property type="term" value="P:reticulophagy"/>
    <property type="evidence" value="ECO:0007669"/>
    <property type="project" value="TreeGrafter"/>
</dbReference>
<feature type="compositionally biased region" description="Low complexity" evidence="10">
    <location>
        <begin position="740"/>
        <end position="754"/>
    </location>
</feature>
<evidence type="ECO:0000256" key="5">
    <source>
        <dbReference type="ARBA" id="ARBA00022692"/>
    </source>
</evidence>
<dbReference type="PANTHER" id="PTHR13038:SF10">
    <property type="entry name" value="AUTOPHAGY-RELATED PROTEIN 9"/>
    <property type="match status" value="1"/>
</dbReference>
<keyword evidence="9 11" id="KW-0472">Membrane</keyword>
<evidence type="ECO:0000256" key="10">
    <source>
        <dbReference type="SAM" id="MobiDB-lite"/>
    </source>
</evidence>
<dbReference type="Proteomes" id="UP001314263">
    <property type="component" value="Unassembled WGS sequence"/>
</dbReference>
<feature type="compositionally biased region" description="Polar residues" evidence="10">
    <location>
        <begin position="849"/>
        <end position="863"/>
    </location>
</feature>
<dbReference type="InterPro" id="IPR007241">
    <property type="entry name" value="Autophagy-rel_prot_9"/>
</dbReference>
<evidence type="ECO:0000256" key="7">
    <source>
        <dbReference type="ARBA" id="ARBA00023006"/>
    </source>
</evidence>
<dbReference type="PANTHER" id="PTHR13038">
    <property type="entry name" value="APG9 AUTOPHAGY 9"/>
    <property type="match status" value="1"/>
</dbReference>
<feature type="region of interest" description="Disordered" evidence="10">
    <location>
        <begin position="681"/>
        <end position="703"/>
    </location>
</feature>
<keyword evidence="7" id="KW-0072">Autophagy</keyword>
<feature type="region of interest" description="Disordered" evidence="10">
    <location>
        <begin position="993"/>
        <end position="1022"/>
    </location>
</feature>
<feature type="transmembrane region" description="Helical" evidence="11">
    <location>
        <begin position="57"/>
        <end position="83"/>
    </location>
</feature>
<dbReference type="AlphaFoldDB" id="A0AAV1I5K1"/>
<keyword evidence="5 11" id="KW-0812">Transmembrane</keyword>
<comment type="similarity">
    <text evidence="2">Belongs to the ATG9 family.</text>
</comment>
<feature type="region of interest" description="Disordered" evidence="10">
    <location>
        <begin position="1104"/>
        <end position="1134"/>
    </location>
</feature>
<dbReference type="GO" id="GO:0034727">
    <property type="term" value="P:piecemeal microautophagy of the nucleus"/>
    <property type="evidence" value="ECO:0007669"/>
    <property type="project" value="TreeGrafter"/>
</dbReference>
<evidence type="ECO:0000256" key="11">
    <source>
        <dbReference type="SAM" id="Phobius"/>
    </source>
</evidence>
<dbReference type="GO" id="GO:0000422">
    <property type="term" value="P:autophagy of mitochondrion"/>
    <property type="evidence" value="ECO:0007669"/>
    <property type="project" value="TreeGrafter"/>
</dbReference>
<feature type="compositionally biased region" description="Low complexity" evidence="10">
    <location>
        <begin position="994"/>
        <end position="1007"/>
    </location>
</feature>
<protein>
    <recommendedName>
        <fullName evidence="3">Autophagy-related protein 9</fullName>
    </recommendedName>
</protein>
<feature type="compositionally biased region" description="Low complexity" evidence="10">
    <location>
        <begin position="871"/>
        <end position="887"/>
    </location>
</feature>
<feature type="transmembrane region" description="Helical" evidence="11">
    <location>
        <begin position="360"/>
        <end position="380"/>
    </location>
</feature>
<keyword evidence="4" id="KW-0813">Transport</keyword>
<evidence type="ECO:0000313" key="12">
    <source>
        <dbReference type="EMBL" id="CAK0782669.1"/>
    </source>
</evidence>
<feature type="transmembrane region" description="Helical" evidence="11">
    <location>
        <begin position="392"/>
        <end position="410"/>
    </location>
</feature>
<feature type="transmembrane region" description="Helical" evidence="11">
    <location>
        <begin position="116"/>
        <end position="136"/>
    </location>
</feature>
<keyword evidence="6 11" id="KW-1133">Transmembrane helix</keyword>
<comment type="caution">
    <text evidence="12">The sequence shown here is derived from an EMBL/GenBank/DDBJ whole genome shotgun (WGS) entry which is preliminary data.</text>
</comment>
<dbReference type="Pfam" id="PF04109">
    <property type="entry name" value="ATG9"/>
    <property type="match status" value="1"/>
</dbReference>
<dbReference type="GO" id="GO:0034045">
    <property type="term" value="C:phagophore assembly site membrane"/>
    <property type="evidence" value="ECO:0007669"/>
    <property type="project" value="UniProtKB-SubCell"/>
</dbReference>
<proteinExistence type="inferred from homology"/>
<feature type="region of interest" description="Disordered" evidence="10">
    <location>
        <begin position="740"/>
        <end position="923"/>
    </location>
</feature>
<keyword evidence="13" id="KW-1185">Reference proteome</keyword>